<feature type="signal peptide" evidence="2">
    <location>
        <begin position="1"/>
        <end position="29"/>
    </location>
</feature>
<evidence type="ECO:0000313" key="5">
    <source>
        <dbReference type="Proteomes" id="UP000641386"/>
    </source>
</evidence>
<feature type="region of interest" description="Disordered" evidence="1">
    <location>
        <begin position="101"/>
        <end position="141"/>
    </location>
</feature>
<reference evidence="4" key="1">
    <citation type="journal article" date="2014" name="Int. J. Syst. Evol. Microbiol.">
        <title>Complete genome sequence of Corynebacterium casei LMG S-19264T (=DSM 44701T), isolated from a smear-ripened cheese.</title>
        <authorList>
            <consortium name="US DOE Joint Genome Institute (JGI-PGF)"/>
            <person name="Walter F."/>
            <person name="Albersmeier A."/>
            <person name="Kalinowski J."/>
            <person name="Ruckert C."/>
        </authorList>
    </citation>
    <scope>NUCLEOTIDE SEQUENCE</scope>
    <source>
        <strain evidence="4">JCM 3302</strain>
    </source>
</reference>
<feature type="region of interest" description="Disordered" evidence="1">
    <location>
        <begin position="23"/>
        <end position="68"/>
    </location>
</feature>
<feature type="compositionally biased region" description="Low complexity" evidence="1">
    <location>
        <begin position="125"/>
        <end position="140"/>
    </location>
</feature>
<feature type="region of interest" description="Disordered" evidence="1">
    <location>
        <begin position="157"/>
        <end position="181"/>
    </location>
</feature>
<organism evidence="4 5">
    <name type="scientific">Streptomyces spiralis</name>
    <dbReference type="NCBI Taxonomy" id="66376"/>
    <lineage>
        <taxon>Bacteria</taxon>
        <taxon>Bacillati</taxon>
        <taxon>Actinomycetota</taxon>
        <taxon>Actinomycetes</taxon>
        <taxon>Kitasatosporales</taxon>
        <taxon>Streptomycetaceae</taxon>
        <taxon>Streptomyces</taxon>
    </lineage>
</organism>
<keyword evidence="5" id="KW-1185">Reference proteome</keyword>
<dbReference type="Proteomes" id="UP000641386">
    <property type="component" value="Unassembled WGS sequence"/>
</dbReference>
<dbReference type="Gene3D" id="3.10.450.40">
    <property type="match status" value="2"/>
</dbReference>
<keyword evidence="4" id="KW-0449">Lipoprotein</keyword>
<accession>A0A919DU71</accession>
<name>A0A919DU71_9ACTN</name>
<feature type="compositionally biased region" description="Basic and acidic residues" evidence="1">
    <location>
        <begin position="168"/>
        <end position="181"/>
    </location>
</feature>
<dbReference type="RefSeq" id="WP_229903590.1">
    <property type="nucleotide sequence ID" value="NZ_BNBC01000017.1"/>
</dbReference>
<protein>
    <submittedName>
        <fullName evidence="4">Lipoprotein</fullName>
    </submittedName>
</protein>
<feature type="domain" description="PepSY" evidence="3">
    <location>
        <begin position="192"/>
        <end position="249"/>
    </location>
</feature>
<evidence type="ECO:0000256" key="2">
    <source>
        <dbReference type="SAM" id="SignalP"/>
    </source>
</evidence>
<gene>
    <name evidence="4" type="ORF">GCM10014715_38170</name>
</gene>
<evidence type="ECO:0000259" key="3">
    <source>
        <dbReference type="Pfam" id="PF03413"/>
    </source>
</evidence>
<evidence type="ECO:0000256" key="1">
    <source>
        <dbReference type="SAM" id="MobiDB-lite"/>
    </source>
</evidence>
<evidence type="ECO:0000313" key="4">
    <source>
        <dbReference type="EMBL" id="GHE79352.1"/>
    </source>
</evidence>
<feature type="compositionally biased region" description="Basic and acidic residues" evidence="1">
    <location>
        <begin position="59"/>
        <end position="68"/>
    </location>
</feature>
<dbReference type="AlphaFoldDB" id="A0A919DU71"/>
<feature type="compositionally biased region" description="Low complexity" evidence="1">
    <location>
        <begin position="27"/>
        <end position="45"/>
    </location>
</feature>
<reference evidence="4" key="2">
    <citation type="submission" date="2020-09" db="EMBL/GenBank/DDBJ databases">
        <authorList>
            <person name="Sun Q."/>
            <person name="Ohkuma M."/>
        </authorList>
    </citation>
    <scope>NUCLEOTIDE SEQUENCE</scope>
    <source>
        <strain evidence="4">JCM 3302</strain>
    </source>
</reference>
<sequence length="254" mass="25823">MALTCALGSSVLLMAACGTDATHSSVAEAAPTSPTAMSPTAASPASPTPASPTPSLNEDQAHRRDLITKTHVSWEKAAATAVKEVPGGKLVDLDLKTASGGATASPGTASPGTAGPGTPSPGTPSPGTGSPSPSPSAGAPEWEAKVAAADGTVHRVDIDAVSGTVSRSRTEPNQDADDKREVADRLHKATQTSAQAVKTATDKTKGTVTGISLDEHDHRLVWSVDVVTTDNWNKTTFDVDAANGKIVREHVDHD</sequence>
<dbReference type="InterPro" id="IPR025711">
    <property type="entry name" value="PepSY"/>
</dbReference>
<feature type="compositionally biased region" description="Low complexity" evidence="1">
    <location>
        <begin position="101"/>
        <end position="117"/>
    </location>
</feature>
<proteinExistence type="predicted"/>
<feature type="chain" id="PRO_5037113025" evidence="2">
    <location>
        <begin position="30"/>
        <end position="254"/>
    </location>
</feature>
<dbReference type="Pfam" id="PF03413">
    <property type="entry name" value="PepSY"/>
    <property type="match status" value="1"/>
</dbReference>
<comment type="caution">
    <text evidence="4">The sequence shown here is derived from an EMBL/GenBank/DDBJ whole genome shotgun (WGS) entry which is preliminary data.</text>
</comment>
<keyword evidence="2" id="KW-0732">Signal</keyword>
<dbReference type="EMBL" id="BNBC01000017">
    <property type="protein sequence ID" value="GHE79352.1"/>
    <property type="molecule type" value="Genomic_DNA"/>
</dbReference>